<accession>A0A822ZLT0</accession>
<dbReference type="Proteomes" id="UP000607653">
    <property type="component" value="Unassembled WGS sequence"/>
</dbReference>
<evidence type="ECO:0000256" key="1">
    <source>
        <dbReference type="SAM" id="MobiDB-lite"/>
    </source>
</evidence>
<protein>
    <submittedName>
        <fullName evidence="2">Uncharacterized protein</fullName>
    </submittedName>
</protein>
<name>A0A822ZLT0_NELNU</name>
<evidence type="ECO:0000313" key="2">
    <source>
        <dbReference type="EMBL" id="DAD42708.1"/>
    </source>
</evidence>
<keyword evidence="3" id="KW-1185">Reference proteome</keyword>
<reference evidence="2 3" key="1">
    <citation type="journal article" date="2020" name="Mol. Biol. Evol.">
        <title>Distinct Expression and Methylation Patterns for Genes with Different Fates following a Single Whole-Genome Duplication in Flowering Plants.</title>
        <authorList>
            <person name="Shi T."/>
            <person name="Rahmani R.S."/>
            <person name="Gugger P.F."/>
            <person name="Wang M."/>
            <person name="Li H."/>
            <person name="Zhang Y."/>
            <person name="Li Z."/>
            <person name="Wang Q."/>
            <person name="Van de Peer Y."/>
            <person name="Marchal K."/>
            <person name="Chen J."/>
        </authorList>
    </citation>
    <scope>NUCLEOTIDE SEQUENCE [LARGE SCALE GENOMIC DNA]</scope>
    <source>
        <tissue evidence="2">Leaf</tissue>
    </source>
</reference>
<sequence>MKLNRLHVAGRGSMHKDDDEPSIAYSTNKAEDRTIHLADLVSYETRCKIMAIGGMQH</sequence>
<feature type="region of interest" description="Disordered" evidence="1">
    <location>
        <begin position="1"/>
        <end position="26"/>
    </location>
</feature>
<dbReference type="EMBL" id="DUZY01000006">
    <property type="protein sequence ID" value="DAD42708.1"/>
    <property type="molecule type" value="Genomic_DNA"/>
</dbReference>
<gene>
    <name evidence="2" type="ORF">HUJ06_000938</name>
</gene>
<comment type="caution">
    <text evidence="2">The sequence shown here is derived from an EMBL/GenBank/DDBJ whole genome shotgun (WGS) entry which is preliminary data.</text>
</comment>
<proteinExistence type="predicted"/>
<evidence type="ECO:0000313" key="3">
    <source>
        <dbReference type="Proteomes" id="UP000607653"/>
    </source>
</evidence>
<organism evidence="2 3">
    <name type="scientific">Nelumbo nucifera</name>
    <name type="common">Sacred lotus</name>
    <dbReference type="NCBI Taxonomy" id="4432"/>
    <lineage>
        <taxon>Eukaryota</taxon>
        <taxon>Viridiplantae</taxon>
        <taxon>Streptophyta</taxon>
        <taxon>Embryophyta</taxon>
        <taxon>Tracheophyta</taxon>
        <taxon>Spermatophyta</taxon>
        <taxon>Magnoliopsida</taxon>
        <taxon>Proteales</taxon>
        <taxon>Nelumbonaceae</taxon>
        <taxon>Nelumbo</taxon>
    </lineage>
</organism>
<dbReference type="AlphaFoldDB" id="A0A822ZLT0"/>